<accession>A0ABU1IT15</accession>
<feature type="transmembrane region" description="Helical" evidence="1">
    <location>
        <begin position="135"/>
        <end position="159"/>
    </location>
</feature>
<dbReference type="RefSeq" id="WP_309867480.1">
    <property type="nucleotide sequence ID" value="NZ_JAVDQG010000007.1"/>
</dbReference>
<protein>
    <submittedName>
        <fullName evidence="2">Stage II sporulation protein M</fullName>
    </submittedName>
</protein>
<dbReference type="PANTHER" id="PTHR35337:SF1">
    <property type="entry name" value="SLR1478 PROTEIN"/>
    <property type="match status" value="1"/>
</dbReference>
<evidence type="ECO:0000313" key="2">
    <source>
        <dbReference type="EMBL" id="MDR6226915.1"/>
    </source>
</evidence>
<feature type="transmembrane region" description="Helical" evidence="1">
    <location>
        <begin position="180"/>
        <end position="202"/>
    </location>
</feature>
<dbReference type="Proteomes" id="UP001185012">
    <property type="component" value="Unassembled WGS sequence"/>
</dbReference>
<feature type="transmembrane region" description="Helical" evidence="1">
    <location>
        <begin position="101"/>
        <end position="123"/>
    </location>
</feature>
<feature type="transmembrane region" description="Helical" evidence="1">
    <location>
        <begin position="65"/>
        <end position="89"/>
    </location>
</feature>
<comment type="caution">
    <text evidence="2">The sequence shown here is derived from an EMBL/GenBank/DDBJ whole genome shotgun (WGS) entry which is preliminary data.</text>
</comment>
<evidence type="ECO:0000256" key="1">
    <source>
        <dbReference type="SAM" id="Phobius"/>
    </source>
</evidence>
<dbReference type="InterPro" id="IPR002798">
    <property type="entry name" value="SpoIIM-like"/>
</dbReference>
<organism evidence="2 3">
    <name type="scientific">Desmospora profundinema</name>
    <dbReference type="NCBI Taxonomy" id="1571184"/>
    <lineage>
        <taxon>Bacteria</taxon>
        <taxon>Bacillati</taxon>
        <taxon>Bacillota</taxon>
        <taxon>Bacilli</taxon>
        <taxon>Bacillales</taxon>
        <taxon>Thermoactinomycetaceae</taxon>
        <taxon>Desmospora</taxon>
    </lineage>
</organism>
<dbReference type="PANTHER" id="PTHR35337">
    <property type="entry name" value="SLR1478 PROTEIN"/>
    <property type="match status" value="1"/>
</dbReference>
<name>A0ABU1IT15_9BACL</name>
<proteinExistence type="predicted"/>
<gene>
    <name evidence="2" type="ORF">JOE21_002927</name>
</gene>
<keyword evidence="1" id="KW-0472">Membrane</keyword>
<reference evidence="2 3" key="1">
    <citation type="submission" date="2023-07" db="EMBL/GenBank/DDBJ databases">
        <title>Genomic Encyclopedia of Type Strains, Phase IV (KMG-IV): sequencing the most valuable type-strain genomes for metagenomic binning, comparative biology and taxonomic classification.</title>
        <authorList>
            <person name="Goeker M."/>
        </authorList>
    </citation>
    <scope>NUCLEOTIDE SEQUENCE [LARGE SCALE GENOMIC DNA]</scope>
    <source>
        <strain evidence="2 3">DSM 45903</strain>
    </source>
</reference>
<sequence length="206" mass="22365">MRRFLASVWEDKNILIFATFVFLFTALAGFAGAETLGEALMNSPMWEEFEKTLEEIQENPTFANAFITIFINNVTASLLMVVFGLFFGVFPLMALVTNGMLLGVVLGIASGESGANPFVLFVTTILPHGTLELPAILIAATFGIRLGMTVSRSIVGLFSSTARTRSVEDWKGIRRRALPILLGILVLLFFAALIEAGLITLLSDLA</sequence>
<keyword evidence="3" id="KW-1185">Reference proteome</keyword>
<dbReference type="EMBL" id="JAVDQG010000007">
    <property type="protein sequence ID" value="MDR6226915.1"/>
    <property type="molecule type" value="Genomic_DNA"/>
</dbReference>
<dbReference type="Pfam" id="PF01944">
    <property type="entry name" value="SpoIIM"/>
    <property type="match status" value="1"/>
</dbReference>
<keyword evidence="1" id="KW-1133">Transmembrane helix</keyword>
<keyword evidence="1" id="KW-0812">Transmembrane</keyword>
<evidence type="ECO:0000313" key="3">
    <source>
        <dbReference type="Proteomes" id="UP001185012"/>
    </source>
</evidence>